<dbReference type="AlphaFoldDB" id="A0A2G8JV88"/>
<feature type="coiled-coil region" evidence="1">
    <location>
        <begin position="271"/>
        <end position="298"/>
    </location>
</feature>
<evidence type="ECO:0000313" key="4">
    <source>
        <dbReference type="Proteomes" id="UP000230750"/>
    </source>
</evidence>
<keyword evidence="1" id="KW-0175">Coiled coil</keyword>
<proteinExistence type="predicted"/>
<feature type="compositionally biased region" description="Low complexity" evidence="2">
    <location>
        <begin position="82"/>
        <end position="92"/>
    </location>
</feature>
<sequence length="383" mass="43511">MTSSTPSKDPDAASVTSRTSGYVSGSNDDVGKVANQDALQSTFAKSQPINEREEDDYISPMNIQQDSSDTDESEASDDNDENIMNNDVISNDDVSDGQEIGLTRDAKKRIEAKIGTKQLYNTFAADDYSKLLTFEIDRKSQRAEMLKEQLHTLNEGKNQPVAAIARKEFQEIFDPEWTPERSDFHARKEKENTKKAAKKKGGSESVSQENIADVIPPERSPTTLLQKSMKSRENNPPMKMEKLVDMTQTDEWILARLATNQWQTLSTIPEIKEMNLEIERTEEKITAAETQLIELKAENKMVNTVAKNLRGEENTTRTSMKDKFRRQQSMIYQRLNPLQEYEIELAEFEKLLKQINGNLITEKECQFIFHVSIGVSVLKGWGV</sequence>
<dbReference type="Proteomes" id="UP000230750">
    <property type="component" value="Unassembled WGS sequence"/>
</dbReference>
<evidence type="ECO:0000256" key="2">
    <source>
        <dbReference type="SAM" id="MobiDB-lite"/>
    </source>
</evidence>
<keyword evidence="4" id="KW-1185">Reference proteome</keyword>
<gene>
    <name evidence="3" type="ORF">BSL78_23499</name>
</gene>
<protein>
    <submittedName>
        <fullName evidence="3">Putative titin-like</fullName>
    </submittedName>
</protein>
<feature type="region of interest" description="Disordered" evidence="2">
    <location>
        <begin position="1"/>
        <end position="105"/>
    </location>
</feature>
<comment type="caution">
    <text evidence="3">The sequence shown here is derived from an EMBL/GenBank/DDBJ whole genome shotgun (WGS) entry which is preliminary data.</text>
</comment>
<evidence type="ECO:0000256" key="1">
    <source>
        <dbReference type="SAM" id="Coils"/>
    </source>
</evidence>
<organism evidence="3 4">
    <name type="scientific">Stichopus japonicus</name>
    <name type="common">Sea cucumber</name>
    <dbReference type="NCBI Taxonomy" id="307972"/>
    <lineage>
        <taxon>Eukaryota</taxon>
        <taxon>Metazoa</taxon>
        <taxon>Echinodermata</taxon>
        <taxon>Eleutherozoa</taxon>
        <taxon>Echinozoa</taxon>
        <taxon>Holothuroidea</taxon>
        <taxon>Aspidochirotacea</taxon>
        <taxon>Aspidochirotida</taxon>
        <taxon>Stichopodidae</taxon>
        <taxon>Apostichopus</taxon>
    </lineage>
</organism>
<feature type="compositionally biased region" description="Basic and acidic residues" evidence="2">
    <location>
        <begin position="178"/>
        <end position="194"/>
    </location>
</feature>
<accession>A0A2G8JV88</accession>
<name>A0A2G8JV88_STIJA</name>
<dbReference type="OrthoDB" id="2121618at2759"/>
<dbReference type="STRING" id="307972.A0A2G8JV88"/>
<reference evidence="3 4" key="1">
    <citation type="journal article" date="2017" name="PLoS Biol.">
        <title>The sea cucumber genome provides insights into morphological evolution and visceral regeneration.</title>
        <authorList>
            <person name="Zhang X."/>
            <person name="Sun L."/>
            <person name="Yuan J."/>
            <person name="Sun Y."/>
            <person name="Gao Y."/>
            <person name="Zhang L."/>
            <person name="Li S."/>
            <person name="Dai H."/>
            <person name="Hamel J.F."/>
            <person name="Liu C."/>
            <person name="Yu Y."/>
            <person name="Liu S."/>
            <person name="Lin W."/>
            <person name="Guo K."/>
            <person name="Jin S."/>
            <person name="Xu P."/>
            <person name="Storey K.B."/>
            <person name="Huan P."/>
            <person name="Zhang T."/>
            <person name="Zhou Y."/>
            <person name="Zhang J."/>
            <person name="Lin C."/>
            <person name="Li X."/>
            <person name="Xing L."/>
            <person name="Huo D."/>
            <person name="Sun M."/>
            <person name="Wang L."/>
            <person name="Mercier A."/>
            <person name="Li F."/>
            <person name="Yang H."/>
            <person name="Xiang J."/>
        </authorList>
    </citation>
    <scope>NUCLEOTIDE SEQUENCE [LARGE SCALE GENOMIC DNA]</scope>
    <source>
        <strain evidence="3">Shaxun</strain>
        <tissue evidence="3">Muscle</tissue>
    </source>
</reference>
<dbReference type="EMBL" id="MRZV01001215">
    <property type="protein sequence ID" value="PIK39664.1"/>
    <property type="molecule type" value="Genomic_DNA"/>
</dbReference>
<feature type="compositionally biased region" description="Polar residues" evidence="2">
    <location>
        <begin position="37"/>
        <end position="49"/>
    </location>
</feature>
<feature type="compositionally biased region" description="Acidic residues" evidence="2">
    <location>
        <begin position="68"/>
        <end position="81"/>
    </location>
</feature>
<feature type="region of interest" description="Disordered" evidence="2">
    <location>
        <begin position="178"/>
        <end position="236"/>
    </location>
</feature>
<feature type="compositionally biased region" description="Polar residues" evidence="2">
    <location>
        <begin position="14"/>
        <end position="27"/>
    </location>
</feature>
<evidence type="ECO:0000313" key="3">
    <source>
        <dbReference type="EMBL" id="PIK39664.1"/>
    </source>
</evidence>